<protein>
    <submittedName>
        <fullName evidence="1">Uncharacterized protein</fullName>
    </submittedName>
</protein>
<reference evidence="1 2" key="1">
    <citation type="submission" date="2023-08" db="EMBL/GenBank/DDBJ databases">
        <title>A Necator americanus chromosomal reference genome.</title>
        <authorList>
            <person name="Ilik V."/>
            <person name="Petrzelkova K.J."/>
            <person name="Pardy F."/>
            <person name="Fuh T."/>
            <person name="Niatou-Singa F.S."/>
            <person name="Gouil Q."/>
            <person name="Baker L."/>
            <person name="Ritchie M.E."/>
            <person name="Jex A.R."/>
            <person name="Gazzola D."/>
            <person name="Li H."/>
            <person name="Toshio Fujiwara R."/>
            <person name="Zhan B."/>
            <person name="Aroian R.V."/>
            <person name="Pafco B."/>
            <person name="Schwarz E.M."/>
        </authorList>
    </citation>
    <scope>NUCLEOTIDE SEQUENCE [LARGE SCALE GENOMIC DNA]</scope>
    <source>
        <strain evidence="1 2">Aroian</strain>
        <tissue evidence="1">Whole animal</tissue>
    </source>
</reference>
<dbReference type="EMBL" id="JAVFWL010000003">
    <property type="protein sequence ID" value="KAK6742443.1"/>
    <property type="molecule type" value="Genomic_DNA"/>
</dbReference>
<evidence type="ECO:0000313" key="2">
    <source>
        <dbReference type="Proteomes" id="UP001303046"/>
    </source>
</evidence>
<name>A0ABR1CX83_NECAM</name>
<gene>
    <name evidence="1" type="primary">Necator_chrIII.g10750</name>
    <name evidence="1" type="ORF">RB195_009985</name>
</gene>
<comment type="caution">
    <text evidence="1">The sequence shown here is derived from an EMBL/GenBank/DDBJ whole genome shotgun (WGS) entry which is preliminary data.</text>
</comment>
<dbReference type="PANTHER" id="PTHR14540">
    <property type="entry name" value="INTEGRATOR COMPLEX SUBUNIT 15"/>
    <property type="match status" value="1"/>
</dbReference>
<evidence type="ECO:0000313" key="1">
    <source>
        <dbReference type="EMBL" id="KAK6742443.1"/>
    </source>
</evidence>
<accession>A0ABR1CX83</accession>
<dbReference type="PANTHER" id="PTHR14540:SF2">
    <property type="entry name" value="INTEGRATOR COMPLEX SUBUNIT 15"/>
    <property type="match status" value="1"/>
</dbReference>
<dbReference type="Pfam" id="PF14964">
    <property type="entry name" value="INTS15"/>
    <property type="match status" value="1"/>
</dbReference>
<dbReference type="InterPro" id="IPR027844">
    <property type="entry name" value="INTS15"/>
</dbReference>
<dbReference type="Proteomes" id="UP001303046">
    <property type="component" value="Unassembled WGS sequence"/>
</dbReference>
<keyword evidence="2" id="KW-1185">Reference proteome</keyword>
<proteinExistence type="predicted"/>
<organism evidence="1 2">
    <name type="scientific">Necator americanus</name>
    <name type="common">Human hookworm</name>
    <dbReference type="NCBI Taxonomy" id="51031"/>
    <lineage>
        <taxon>Eukaryota</taxon>
        <taxon>Metazoa</taxon>
        <taxon>Ecdysozoa</taxon>
        <taxon>Nematoda</taxon>
        <taxon>Chromadorea</taxon>
        <taxon>Rhabditida</taxon>
        <taxon>Rhabditina</taxon>
        <taxon>Rhabditomorpha</taxon>
        <taxon>Strongyloidea</taxon>
        <taxon>Ancylostomatidae</taxon>
        <taxon>Bunostominae</taxon>
        <taxon>Necator</taxon>
    </lineage>
</organism>
<sequence length="442" mass="50024">MPPHLKRSIRSRRLGYDNSCDFTSKSLDVHECVCRVYNDLLEEIANVAPHRYVVYEFGVVLSRLPSRRGDLKYDGVTNGASLHRTLALGQMNRSTPMRRGGAPLHHGASVPTSLGLAFPACVTEALLQVSKHIRLSSHGRGRPSLTKNNDLQLLIDNEVFCLGADRKSTRLSQLQEFTLINLLAHFFTERDEMNKYTYFEVLFLGREGDSHIHEQRLRLLYRLASYALQFPVLQLYAQISLWLSKVGNSKPYAEELVAVLAEHYLKPADSIIYEYLLPLESSCPEFTVFFVVYATRFMPINRPMAAVFASYINRNPGYFLKGFRDSPHLADIFRLEVFEKMLNYLLEIEGEPSSDIEAMNYHTAVMVLLDKWSSTIKKPLDINLLFDPSIRWSRFRSDALCVVGSKSPAAGKMVAKKLEGCKIPPAYAALISDAQTRSTTCA</sequence>